<dbReference type="GeneID" id="5364584"/>
<accession>A7J6T5</accession>
<keyword evidence="1" id="KW-0175">Coiled coil</keyword>
<proteinExistence type="predicted"/>
<dbReference type="KEGG" id="vg:5364584"/>
<protein>
    <submittedName>
        <fullName evidence="2">Uncharacterized protein N231R</fullName>
    </submittedName>
</protein>
<dbReference type="RefSeq" id="YP_001425863.1">
    <property type="nucleotide sequence ID" value="NC_008603.1"/>
</dbReference>
<organism evidence="2 3">
    <name type="scientific">Paramecium bursaria Chlorella virus FR483</name>
    <name type="common">PBCV-FR483</name>
    <dbReference type="NCBI Taxonomy" id="399781"/>
    <lineage>
        <taxon>Viruses</taxon>
        <taxon>Varidnaviria</taxon>
        <taxon>Bamfordvirae</taxon>
        <taxon>Nucleocytoviricota</taxon>
        <taxon>Megaviricetes</taxon>
        <taxon>Algavirales</taxon>
        <taxon>Phycodnaviridae</taxon>
        <taxon>Chlorovirus</taxon>
        <taxon>Chlorovirus conductrix</taxon>
        <taxon>Paramecium bursaria Chlorella virus A1</taxon>
    </lineage>
</organism>
<dbReference type="Proteomes" id="UP000204095">
    <property type="component" value="Segment"/>
</dbReference>
<gene>
    <name evidence="2" type="primary">N231R</name>
    <name evidence="2" type="ORF">FR483_N231R</name>
</gene>
<sequence length="105" mass="12563">MKTVSFSKTVKIRYIEPEGSANKVVKYKSDNFSYANVHTEIFNRRKDAIERAKENIATLRHNIKIYNTIMKDLPRNHPDFEHFVGLKEDAWCNLKSWSYKLRHYK</sequence>
<reference evidence="2 3" key="1">
    <citation type="journal article" date="2007" name="Virology">
        <title>Sequence and annotation of the 314-kb MT325 and the 321-kb FR483 viruses that infect Chlorella Pbi.</title>
        <authorList>
            <person name="Fitzgerald L.A."/>
            <person name="Graves M.V."/>
            <person name="Li X."/>
            <person name="Feldblyum T."/>
            <person name="Hartigan J."/>
            <person name="Van Etten J.L."/>
        </authorList>
    </citation>
    <scope>NUCLEOTIDE SEQUENCE [LARGE SCALE GENOMIC DNA]</scope>
    <source>
        <strain evidence="2 3">FR483</strain>
    </source>
</reference>
<organismHost>
    <name type="scientific">Paramecium bursaria</name>
    <dbReference type="NCBI Taxonomy" id="74790"/>
</organismHost>
<evidence type="ECO:0000313" key="3">
    <source>
        <dbReference type="Proteomes" id="UP000204095"/>
    </source>
</evidence>
<dbReference type="EMBL" id="DQ890022">
    <property type="protein sequence ID" value="ABT15516.1"/>
    <property type="molecule type" value="Genomic_DNA"/>
</dbReference>
<evidence type="ECO:0000313" key="2">
    <source>
        <dbReference type="EMBL" id="ABT15516.1"/>
    </source>
</evidence>
<name>A7J6T5_PBCVF</name>
<feature type="coiled-coil region" evidence="1">
    <location>
        <begin position="42"/>
        <end position="69"/>
    </location>
</feature>
<evidence type="ECO:0000256" key="1">
    <source>
        <dbReference type="SAM" id="Coils"/>
    </source>
</evidence>